<feature type="transmembrane region" description="Helical" evidence="13">
    <location>
        <begin position="2166"/>
        <end position="2190"/>
    </location>
</feature>
<dbReference type="GO" id="GO:0015421">
    <property type="term" value="F:ABC-type oligopeptide transporter activity"/>
    <property type="evidence" value="ECO:0007669"/>
    <property type="project" value="TreeGrafter"/>
</dbReference>
<feature type="compositionally biased region" description="Polar residues" evidence="12">
    <location>
        <begin position="388"/>
        <end position="399"/>
    </location>
</feature>
<evidence type="ECO:0000256" key="11">
    <source>
        <dbReference type="ARBA" id="ARBA00062948"/>
    </source>
</evidence>
<feature type="region of interest" description="Disordered" evidence="12">
    <location>
        <begin position="224"/>
        <end position="313"/>
    </location>
</feature>
<dbReference type="GO" id="GO:0005886">
    <property type="term" value="C:plasma membrane"/>
    <property type="evidence" value="ECO:0007669"/>
    <property type="project" value="UniProtKB-SubCell"/>
</dbReference>
<evidence type="ECO:0000256" key="13">
    <source>
        <dbReference type="SAM" id="Phobius"/>
    </source>
</evidence>
<feature type="region of interest" description="Disordered" evidence="12">
    <location>
        <begin position="908"/>
        <end position="927"/>
    </location>
</feature>
<dbReference type="PANTHER" id="PTHR43394:SF11">
    <property type="entry name" value="ATP-BINDING CASSETTE TRANSPORTER"/>
    <property type="match status" value="1"/>
</dbReference>
<feature type="transmembrane region" description="Helical" evidence="13">
    <location>
        <begin position="2055"/>
        <end position="2078"/>
    </location>
</feature>
<evidence type="ECO:0000256" key="9">
    <source>
        <dbReference type="ARBA" id="ARBA00023136"/>
    </source>
</evidence>
<comment type="subunit">
    <text evidence="11">Interacts with 1-naphthylphthalamic acid (NPA).</text>
</comment>
<dbReference type="PROSITE" id="PS00211">
    <property type="entry name" value="ABC_TRANSPORTER_1"/>
    <property type="match status" value="2"/>
</dbReference>
<evidence type="ECO:0000256" key="1">
    <source>
        <dbReference type="ARBA" id="ARBA00004651"/>
    </source>
</evidence>
<dbReference type="InterPro" id="IPR036640">
    <property type="entry name" value="ABC1_TM_sf"/>
</dbReference>
<feature type="transmembrane region" description="Helical" evidence="13">
    <location>
        <begin position="1878"/>
        <end position="1902"/>
    </location>
</feature>
<feature type="domain" description="ABC transporter" evidence="14">
    <location>
        <begin position="2870"/>
        <end position="3106"/>
    </location>
</feature>
<dbReference type="GO" id="GO:0016887">
    <property type="term" value="F:ATP hydrolysis activity"/>
    <property type="evidence" value="ECO:0007669"/>
    <property type="project" value="InterPro"/>
</dbReference>
<dbReference type="PROSITE" id="PS50893">
    <property type="entry name" value="ABC_TRANSPORTER_2"/>
    <property type="match status" value="2"/>
</dbReference>
<feature type="transmembrane region" description="Helical" evidence="13">
    <location>
        <begin position="2138"/>
        <end position="2160"/>
    </location>
</feature>
<feature type="transmembrane region" description="Helical" evidence="13">
    <location>
        <begin position="2547"/>
        <end position="2570"/>
    </location>
</feature>
<dbReference type="Gene3D" id="3.40.50.300">
    <property type="entry name" value="P-loop containing nucleotide triphosphate hydrolases"/>
    <property type="match status" value="2"/>
</dbReference>
<evidence type="ECO:0000259" key="14">
    <source>
        <dbReference type="PROSITE" id="PS50893"/>
    </source>
</evidence>
<evidence type="ECO:0000313" key="17">
    <source>
        <dbReference type="RefSeq" id="XP_022715336.1"/>
    </source>
</evidence>
<feature type="region of interest" description="Disordered" evidence="12">
    <location>
        <begin position="943"/>
        <end position="1066"/>
    </location>
</feature>
<evidence type="ECO:0000259" key="15">
    <source>
        <dbReference type="PROSITE" id="PS50929"/>
    </source>
</evidence>
<feature type="compositionally biased region" description="Polar residues" evidence="12">
    <location>
        <begin position="994"/>
        <end position="1004"/>
    </location>
</feature>
<feature type="region of interest" description="Disordered" evidence="12">
    <location>
        <begin position="1127"/>
        <end position="1201"/>
    </location>
</feature>
<evidence type="ECO:0000256" key="12">
    <source>
        <dbReference type="SAM" id="MobiDB-lite"/>
    </source>
</evidence>
<feature type="compositionally biased region" description="Basic and acidic residues" evidence="12">
    <location>
        <begin position="1343"/>
        <end position="1356"/>
    </location>
</feature>
<evidence type="ECO:0000313" key="16">
    <source>
        <dbReference type="Proteomes" id="UP000515121"/>
    </source>
</evidence>
<dbReference type="SMART" id="SM00382">
    <property type="entry name" value="AAA"/>
    <property type="match status" value="2"/>
</dbReference>
<keyword evidence="5" id="KW-0677">Repeat</keyword>
<feature type="compositionally biased region" description="Polar residues" evidence="12">
    <location>
        <begin position="961"/>
        <end position="970"/>
    </location>
</feature>
<evidence type="ECO:0000256" key="5">
    <source>
        <dbReference type="ARBA" id="ARBA00022737"/>
    </source>
</evidence>
<feature type="compositionally biased region" description="Polar residues" evidence="12">
    <location>
        <begin position="257"/>
        <end position="266"/>
    </location>
</feature>
<keyword evidence="6" id="KW-0547">Nucleotide-binding</keyword>
<dbReference type="RefSeq" id="XP_022715336.1">
    <property type="nucleotide sequence ID" value="XM_022859601.1"/>
</dbReference>
<feature type="region of interest" description="Disordered" evidence="12">
    <location>
        <begin position="1704"/>
        <end position="1728"/>
    </location>
</feature>
<dbReference type="InterPro" id="IPR011527">
    <property type="entry name" value="ABC1_TM_dom"/>
</dbReference>
<feature type="transmembrane region" description="Helical" evidence="13">
    <location>
        <begin position="2590"/>
        <end position="2614"/>
    </location>
</feature>
<accession>A0A6P5WIT8</accession>
<feature type="region of interest" description="Disordered" evidence="12">
    <location>
        <begin position="659"/>
        <end position="681"/>
    </location>
</feature>
<feature type="compositionally biased region" description="Polar residues" evidence="12">
    <location>
        <begin position="1184"/>
        <end position="1201"/>
    </location>
</feature>
<feature type="transmembrane region" description="Helical" evidence="13">
    <location>
        <begin position="2694"/>
        <end position="2713"/>
    </location>
</feature>
<evidence type="ECO:0000256" key="4">
    <source>
        <dbReference type="ARBA" id="ARBA00022692"/>
    </source>
</evidence>
<keyword evidence="4 13" id="KW-0812">Transmembrane</keyword>
<evidence type="ECO:0000256" key="10">
    <source>
        <dbReference type="ARBA" id="ARBA00023180"/>
    </source>
</evidence>
<feature type="region of interest" description="Disordered" evidence="12">
    <location>
        <begin position="413"/>
        <end position="448"/>
    </location>
</feature>
<protein>
    <submittedName>
        <fullName evidence="17">Uncharacterized protein LOC111274727 isoform X1</fullName>
    </submittedName>
</protein>
<feature type="compositionally biased region" description="Basic and acidic residues" evidence="12">
    <location>
        <begin position="1127"/>
        <end position="1136"/>
    </location>
</feature>
<feature type="transmembrane region" description="Helical" evidence="13">
    <location>
        <begin position="1923"/>
        <end position="1942"/>
    </location>
</feature>
<evidence type="ECO:0000256" key="6">
    <source>
        <dbReference type="ARBA" id="ARBA00022741"/>
    </source>
</evidence>
<keyword evidence="9 13" id="KW-0472">Membrane</keyword>
<feature type="region of interest" description="Disordered" evidence="12">
    <location>
        <begin position="1774"/>
        <end position="1799"/>
    </location>
</feature>
<evidence type="ECO:0000256" key="8">
    <source>
        <dbReference type="ARBA" id="ARBA00022989"/>
    </source>
</evidence>
<dbReference type="InterPro" id="IPR003593">
    <property type="entry name" value="AAA+_ATPase"/>
</dbReference>
<feature type="transmembrane region" description="Helical" evidence="13">
    <location>
        <begin position="2808"/>
        <end position="2829"/>
    </location>
</feature>
<dbReference type="Proteomes" id="UP000515121">
    <property type="component" value="Unplaced"/>
</dbReference>
<dbReference type="InterPro" id="IPR027417">
    <property type="entry name" value="P-loop_NTPase"/>
</dbReference>
<dbReference type="OrthoDB" id="6500128at2759"/>
<keyword evidence="8 13" id="KW-1133">Transmembrane helix</keyword>
<evidence type="ECO:0000256" key="3">
    <source>
        <dbReference type="ARBA" id="ARBA00022448"/>
    </source>
</evidence>
<comment type="subcellular location">
    <subcellularLocation>
        <location evidence="1">Cell membrane</location>
        <topology evidence="1">Multi-pass membrane protein</topology>
    </subcellularLocation>
</comment>
<feature type="domain" description="ABC transmembrane type-1" evidence="15">
    <location>
        <begin position="2551"/>
        <end position="2834"/>
    </location>
</feature>
<feature type="region of interest" description="Disordered" evidence="12">
    <location>
        <begin position="377"/>
        <end position="399"/>
    </location>
</feature>
<feature type="compositionally biased region" description="Polar residues" evidence="12">
    <location>
        <begin position="1021"/>
        <end position="1035"/>
    </location>
</feature>
<reference evidence="17" key="1">
    <citation type="submission" date="2025-08" db="UniProtKB">
        <authorList>
            <consortium name="RefSeq"/>
        </authorList>
    </citation>
    <scope>IDENTIFICATION</scope>
    <source>
        <tissue evidence="17">Fruit stalk</tissue>
    </source>
</reference>
<dbReference type="SUPFAM" id="SSF52540">
    <property type="entry name" value="P-loop containing nucleoside triphosphate hydrolases"/>
    <property type="match status" value="2"/>
</dbReference>
<dbReference type="GeneID" id="111274727"/>
<dbReference type="CDD" id="cd03249">
    <property type="entry name" value="ABC_MTABC3_MDL1_MDL2"/>
    <property type="match status" value="2"/>
</dbReference>
<dbReference type="Pfam" id="PF00005">
    <property type="entry name" value="ABC_tran"/>
    <property type="match status" value="2"/>
</dbReference>
<feature type="region of interest" description="Disordered" evidence="12">
    <location>
        <begin position="747"/>
        <end position="772"/>
    </location>
</feature>
<dbReference type="InterPro" id="IPR039421">
    <property type="entry name" value="Type_1_exporter"/>
</dbReference>
<keyword evidence="3" id="KW-0813">Transport</keyword>
<feature type="compositionally biased region" description="Acidic residues" evidence="12">
    <location>
        <begin position="1143"/>
        <end position="1160"/>
    </location>
</feature>
<dbReference type="SUPFAM" id="SSF90123">
    <property type="entry name" value="ABC transporter transmembrane region"/>
    <property type="match status" value="2"/>
</dbReference>
<feature type="transmembrane region" description="Helical" evidence="13">
    <location>
        <begin position="2003"/>
        <end position="2019"/>
    </location>
</feature>
<feature type="compositionally biased region" description="Basic and acidic residues" evidence="12">
    <location>
        <begin position="1036"/>
        <end position="1049"/>
    </location>
</feature>
<feature type="transmembrane region" description="Helical" evidence="13">
    <location>
        <begin position="2771"/>
        <end position="2796"/>
    </location>
</feature>
<feature type="transmembrane region" description="Helical" evidence="13">
    <location>
        <begin position="2668"/>
        <end position="2688"/>
    </location>
</feature>
<feature type="compositionally biased region" description="Low complexity" evidence="12">
    <location>
        <begin position="272"/>
        <end position="289"/>
    </location>
</feature>
<sequence>MKSDTLLDFAIFQLSPKRSRCELFVSSNGITEKLASGLVKPFVTHLKVAEEQVALSLQSIKLEVEKSKNAETWFTKGTLERFVRFVSTPEVLVVVNTFDAEMSQLEAARRIYSQGVGDQPSGALGGDGAGLTAAADATKRELLRAIDVRLIAVQQDLATAFTRASAAGFNSDSVSELQQFADRFGAHPLNEACTKFMSLCQRRPELISRWKLGVDDQVVRASWGSDMSIDDPNEDQIGSHVNGKPHQPSQNKHREQQLQPNTMQTQHHLDQSKPATSQQPKPSSTTQQRSENENKEEEAVTEPLPSQIGQPARRLSVQDRINLFENKQKESSSSGGKPVTVGKSVELRRLSSDVSSVPAAVEKAVLRRWSGASDMSIDLGNDKKDGNTDSPLCTASSSSVSQGINNMFQSLSEHKEQKDEKGLRDKVSSVKVEPMSGPGRAADSGLKDQGEVQTLQVQVGNLLGKEEDVGLKGQMNLKDKLGSQNSQYQSFTGKSEQVELGDQVVSQEKVKGSLTGEMGRSEVQSRVFLDRAVIVGVKKQPTSQFQVEGFADAVGDATPEGELKNRVEAQGKDQSVTQLRLRAPGHSRTLSGQFEGGIGLKSKEAQYKGSEGDQFTPQPQWISITGEVEEVGKKDLASSEKPISKVEGFGVHKMKFKKEVPVGSEQSKKSKGRRDEGGSIYANNKSVLGKKVPETEESLSAPMMPVDQTQRLRQSRGNQELNDELKMKANELEKLFAEHKLRVPGDQFSSARRSKPADVQIEQETTSQCKKPVAVDVSPAQMPDKNSMSEPMGSLSNMDKFCTPTKMVDNQDYADSLRLNFSGISFSDDSRGKFYEKYMQKRDAKLREEWGAKKAEKEAKLKAMQDILERSRAEMKAKFSGSADRQDSVSSARQRAEKVRSFNLRLQREQHQISSIQSEEDEDLSEFPDRKYYAQDRSYNEASLVDRSSRSFNPKKLLPNKNVSLSTPRTTVAAVPRSAAKVSNPSSGRRRAQSENPLAQSVPSFSDLRKENAKPSLGAGKTTSRTQVRNYARSKSTNEEVALGKDEQPRQSQSLRKSSAGPVEFSDLSALNSDGIVFAPLKFEKEQIEQSLNGKTLKIVEAKHFLRKGNGIGPGAGVNIAKFKASEASEAPKGEESDGLAFEADDSMDMAKEDEEDELETMAVDDSADMENGRSRLSQESDKLNNSGSENGDSLRSLSQVDPASVAEMPAAVPTMFHTAVSLQDSPGESPVSWNLRMHHPFSYPHETSDIDASMDSPIGSPASWNSHSLAQTEVDAARMRKKWGSAQKPFLVANATHNQSRRDVTKGFKRLLKFGRKSRGMESLVDWISATTSEGDDDAEDGRDPANRSSEDLRKSRMGFSQGHPSDDGFNESELFNDQVQSLHTSIPAPPENFKLREDHMSGSSIKGFMVLASYINPTMAGHFCLLKRSDSGTESTCQGKKKGAFDGQEFAVIFASLDPLLQSLPMADSSIEIDYSSSLNHHHHQSHNTPASRYASSSFTSLRSARGSCTTLRRLRHRTPATPFASDDDISWQSEVSWQFEPSGWHYSRNMGAALSPWAASSTSSLNSQAFRRRSASEYYLSRTSGGFRSSANPSYELSGYGAVPSGRLELQSYVARDYDSSSHLPLGDHSKSHHEISRLATIKEGNNRNGASPLADEDELSTIDYDTPEYVERQIRLLGTDSNLHAGAGSRSFSVSQAYMDDDQDDVSHGGHHHGRDKQVRSHHTRHKVDNDLDLVMQHELDGHDAWQSTGHHFGGHHRYNDLGLSLDFSEDDNPGHGHGHGHGLSHHSVHSDLDGHLQTRHKLEGLDHKLHQGHHGHDTWQSTSHQFGGDHDQYDDFVPVPDFNEDENEEEEDAEPPRPVGLFSLFKYSTKWDIVLVILGCLGALINGGSLPCYSYLFGKFVNKIAKESSNMMKDVDKICILMSGLSAVVMIGAYLEITCWRLVGERSAQRIRTKYLRAVLRQDISFFDTEVSTGDIMHGISSDVAQIQEVMGEKMAHFIHHIFTFICGYAVGFLQSWKVSLVVFSVTPLMMFCGIAYKAIYGGLTAEEEVINFTVIGNVFSVGLLVLVFWFIFLDLQVSYRGAGTLAEQAISSIRTVFSFVAEDNLAARYAELLAKSVPLGAKIGFAKGAGMGVIYLVTYSTWALAFWYGSILVARKEISGGAAIACFFGVNVGGRGLALSLTYFAQFAQGTIAAGRVFDIIDRVPEIDPYNPEGRTLSSVRGRIEFKGVTFSYPSRPDTTILSSLNLVIRSAKTLALVGVSGGGKSTIFALIERFYDPDKGTISLDGHDLRTLQVKWLRRQIGMVGQEPVLFATTILENVMMGKENATKKEAVEACVAANAHSFIYDLPQGYDTQVGAKGTQLSGGQKQRIALARALIKDPRILLLDEPTSALDSQSEAVVQQAIDKISKGRTTIVIAHRLATVRNANTIVVLDHGSVVETGNHHQLMERAGAYYELVKLASEAVSKPTLNEKNTQKGIEFPTHEKSGYEAPTSPYVYEISRSKYLNSIQEVNQVEEEMQQRPESRNFQISEIWALQRPELISLLLGLMLGMAAGAILSIFPFLLGLALQAYFDDSAKSEVGKLSLALVGLGFGSIISMTGQQGFCGWAGTKLTMRVRDLLFRSILKQEPGWFDFEDNSTGILVSRLSVDCLSFRSVLGDRYSVLLMGVSSAAVGLGVSFFLQWRLTLLAAAVTPFTLGASYLNLIINIGPKLDNKSYAKASNIASGAVSNIRTVTTFSAQEEIVKSFDKALSEPRKQSLKRSQILGLTLGFSQGAMYGAYTLTLWFGAYLVKHGKANFGDVYKIFLILVLSSFSVGQLAGLAPDTTMAATAIPAVFDIINRRPLIGNFGDKGKKIERSKPLDIELKMVTFAYPSRPEVIVLRNFCLKIKGGSMVALVGSSGSGKSTVIWLVQRFYDPNQGKVTMGGIDLREIDLKWLRKQIALVGQEPALFAGSIRENIAFGNPTATWGEIEEVAKEAYIHKFISGLPEGYEAQVGESGVQLSGGQKQRIAIARAILKKSGVLLLDEASSALDLESEKHVQKALRRVSRRATTIIVAHRLSTIREANMIAVVKDGAVVEYGSHDSLLASHLDGVYASLVRAEREANAFS</sequence>
<evidence type="ECO:0000256" key="7">
    <source>
        <dbReference type="ARBA" id="ARBA00022840"/>
    </source>
</evidence>
<feature type="transmembrane region" description="Helical" evidence="13">
    <location>
        <begin position="2026"/>
        <end position="2049"/>
    </location>
</feature>
<feature type="compositionally biased region" description="Basic and acidic residues" evidence="12">
    <location>
        <begin position="413"/>
        <end position="428"/>
    </location>
</feature>
<feature type="compositionally biased region" description="Basic residues" evidence="12">
    <location>
        <begin position="1781"/>
        <end position="1792"/>
    </location>
</feature>
<dbReference type="PROSITE" id="PS50929">
    <property type="entry name" value="ABC_TM1F"/>
    <property type="match status" value="2"/>
</dbReference>
<gene>
    <name evidence="17" type="primary">LOC111274727</name>
</gene>
<proteinExistence type="inferred from homology"/>
<keyword evidence="7" id="KW-0067">ATP-binding</keyword>
<dbReference type="InterPro" id="IPR017871">
    <property type="entry name" value="ABC_transporter-like_CS"/>
</dbReference>
<feature type="region of interest" description="Disordered" evidence="12">
    <location>
        <begin position="1333"/>
        <end position="1374"/>
    </location>
</feature>
<feature type="compositionally biased region" description="Basic and acidic residues" evidence="12">
    <location>
        <begin position="1171"/>
        <end position="1183"/>
    </location>
</feature>
<dbReference type="InterPro" id="IPR003439">
    <property type="entry name" value="ABC_transporter-like_ATP-bd"/>
</dbReference>
<keyword evidence="16" id="KW-1185">Reference proteome</keyword>
<feature type="compositionally biased region" description="Basic residues" evidence="12">
    <location>
        <begin position="1713"/>
        <end position="1728"/>
    </location>
</feature>
<dbReference type="Gene3D" id="1.20.1560.10">
    <property type="entry name" value="ABC transporter type 1, transmembrane domain"/>
    <property type="match status" value="2"/>
</dbReference>
<dbReference type="GO" id="GO:0090374">
    <property type="term" value="P:oligopeptide export from mitochondrion"/>
    <property type="evidence" value="ECO:0007669"/>
    <property type="project" value="TreeGrafter"/>
</dbReference>
<dbReference type="KEGG" id="dzi:111274727"/>
<feature type="domain" description="ABC transmembrane type-1" evidence="15">
    <location>
        <begin position="1882"/>
        <end position="2195"/>
    </location>
</feature>
<keyword evidence="10" id="KW-0325">Glycoprotein</keyword>
<dbReference type="FunFam" id="1.20.1560.10:FF:000155">
    <property type="entry name" value="ATP-binding cassette transporter, subfamily B, member 2, group MDR/PGP protein PpABCB2"/>
    <property type="match status" value="1"/>
</dbReference>
<dbReference type="CDD" id="cd18577">
    <property type="entry name" value="ABC_6TM_Pgp_ABCB1_D1_like"/>
    <property type="match status" value="1"/>
</dbReference>
<name>A0A6P5WIT8_DURZI</name>
<dbReference type="FunFam" id="3.40.50.300:FF:000066">
    <property type="entry name" value="ABC transporter B family member 1"/>
    <property type="match status" value="1"/>
</dbReference>
<feature type="domain" description="ABC transporter" evidence="14">
    <location>
        <begin position="2230"/>
        <end position="2466"/>
    </location>
</feature>
<dbReference type="GO" id="GO:0005743">
    <property type="term" value="C:mitochondrial inner membrane"/>
    <property type="evidence" value="ECO:0007669"/>
    <property type="project" value="TreeGrafter"/>
</dbReference>
<dbReference type="PANTHER" id="PTHR43394">
    <property type="entry name" value="ATP-DEPENDENT PERMEASE MDL1, MITOCHONDRIAL"/>
    <property type="match status" value="1"/>
</dbReference>
<organism evidence="16 17">
    <name type="scientific">Durio zibethinus</name>
    <name type="common">Durian</name>
    <dbReference type="NCBI Taxonomy" id="66656"/>
    <lineage>
        <taxon>Eukaryota</taxon>
        <taxon>Viridiplantae</taxon>
        <taxon>Streptophyta</taxon>
        <taxon>Embryophyta</taxon>
        <taxon>Tracheophyta</taxon>
        <taxon>Spermatophyta</taxon>
        <taxon>Magnoliopsida</taxon>
        <taxon>eudicotyledons</taxon>
        <taxon>Gunneridae</taxon>
        <taxon>Pentapetalae</taxon>
        <taxon>rosids</taxon>
        <taxon>malvids</taxon>
        <taxon>Malvales</taxon>
        <taxon>Malvaceae</taxon>
        <taxon>Helicteroideae</taxon>
        <taxon>Durio</taxon>
    </lineage>
</organism>
<dbReference type="FunFam" id="3.40.50.300:FF:000205">
    <property type="entry name" value="ABC transporter B family member 4"/>
    <property type="match status" value="1"/>
</dbReference>
<evidence type="ECO:0000256" key="2">
    <source>
        <dbReference type="ARBA" id="ARBA00007577"/>
    </source>
</evidence>
<dbReference type="GO" id="GO:0005524">
    <property type="term" value="F:ATP binding"/>
    <property type="evidence" value="ECO:0007669"/>
    <property type="project" value="UniProtKB-KW"/>
</dbReference>
<dbReference type="Pfam" id="PF00664">
    <property type="entry name" value="ABC_membrane"/>
    <property type="match status" value="2"/>
</dbReference>
<dbReference type="CDD" id="cd18578">
    <property type="entry name" value="ABC_6TM_Pgp_ABCB1_D2_like"/>
    <property type="match status" value="1"/>
</dbReference>
<comment type="similarity">
    <text evidence="2">Belongs to the ABC transporter superfamily. ABCB family. Multidrug resistance exporter (TC 3.A.1.201) subfamily.</text>
</comment>